<comment type="caution">
    <text evidence="2">The sequence shown here is derived from an EMBL/GenBank/DDBJ whole genome shotgun (WGS) entry which is preliminary data.</text>
</comment>
<organism evidence="2 3">
    <name type="scientific">Thermus scotoductus</name>
    <dbReference type="NCBI Taxonomy" id="37636"/>
    <lineage>
        <taxon>Bacteria</taxon>
        <taxon>Thermotogati</taxon>
        <taxon>Deinococcota</taxon>
        <taxon>Deinococci</taxon>
        <taxon>Thermales</taxon>
        <taxon>Thermaceae</taxon>
        <taxon>Thermus</taxon>
    </lineage>
</organism>
<feature type="region of interest" description="Disordered" evidence="1">
    <location>
        <begin position="101"/>
        <end position="123"/>
    </location>
</feature>
<evidence type="ECO:0000256" key="1">
    <source>
        <dbReference type="SAM" id="MobiDB-lite"/>
    </source>
</evidence>
<dbReference type="AlphaFoldDB" id="A0A430QZG7"/>
<accession>A0A430QZG7</accession>
<gene>
    <name evidence="2" type="ORF">CSW45_13515</name>
</gene>
<sequence length="123" mass="12635">MGGGEKGGEVPLLTAEQIQGFVADLFAAFAPRDREERVRAAVNHPVVGALLKAVGYEEALAYYASRMGASTLTPLQSLLLGTGILVGSGVLGLGLARLGGGEEAYEEPPKGAGPRLVDDGLPF</sequence>
<proteinExistence type="predicted"/>
<name>A0A430QZG7_THESC</name>
<evidence type="ECO:0000313" key="3">
    <source>
        <dbReference type="Proteomes" id="UP000286910"/>
    </source>
</evidence>
<protein>
    <submittedName>
        <fullName evidence="2">Uncharacterized protein</fullName>
    </submittedName>
</protein>
<dbReference type="Proteomes" id="UP000286910">
    <property type="component" value="Unassembled WGS sequence"/>
</dbReference>
<evidence type="ECO:0000313" key="2">
    <source>
        <dbReference type="EMBL" id="RTH00447.1"/>
    </source>
</evidence>
<dbReference type="RefSeq" id="WP_172957230.1">
    <property type="nucleotide sequence ID" value="NZ_PELN01000255.1"/>
</dbReference>
<reference evidence="2 3" key="1">
    <citation type="journal article" date="2019" name="Extremophiles">
        <title>Biogeography of thermophiles and predominance of Thermus scotoductus in domestic water heaters.</title>
        <authorList>
            <person name="Wilpiszeski R.L."/>
            <person name="Zhang Z."/>
            <person name="House C.H."/>
        </authorList>
    </citation>
    <scope>NUCLEOTIDE SEQUENCE [LARGE SCALE GENOMIC DNA]</scope>
    <source>
        <strain evidence="2 3">32_S32</strain>
    </source>
</reference>
<dbReference type="EMBL" id="PELR01000395">
    <property type="protein sequence ID" value="RTH00447.1"/>
    <property type="molecule type" value="Genomic_DNA"/>
</dbReference>